<dbReference type="InterPro" id="IPR000182">
    <property type="entry name" value="GNAT_dom"/>
</dbReference>
<evidence type="ECO:0000256" key="1">
    <source>
        <dbReference type="ARBA" id="ARBA00000901"/>
    </source>
</evidence>
<dbReference type="InterPro" id="IPR016181">
    <property type="entry name" value="Acyl_CoA_acyltransferase"/>
</dbReference>
<dbReference type="GO" id="GO:0016747">
    <property type="term" value="F:acyltransferase activity, transferring groups other than amino-acyl groups"/>
    <property type="evidence" value="ECO:0007669"/>
    <property type="project" value="InterPro"/>
</dbReference>
<name>A0A506URQ2_9PROT</name>
<dbReference type="GO" id="GO:0000105">
    <property type="term" value="P:L-histidine biosynthetic process"/>
    <property type="evidence" value="ECO:0007669"/>
    <property type="project" value="UniProtKB-UniRule"/>
</dbReference>
<dbReference type="InterPro" id="IPR044524">
    <property type="entry name" value="Isoase_HisA-like"/>
</dbReference>
<sequence>MSGPTLREASRVESTLDEVDLSTLTDAACAAILDGATLDWTYPPERGVLERYFNGLVHTPGRAFFVVRGDEGAVCGAGILAFPGGGTTLRPKTRAKLLRAFVAPYARNKGLGTLLVEEMIATACARGAQVLDCEVPETCQAAAHLLEKLGFQHFGTHPCYQRLGGKNIQGLYFTRLVSPASADPLAHEEPDPETGPEGEAAFTLPTPLSPKSPVPMPDPTQAAPSTLPDRPERPRLALYPAIDLKEGACVRLRQGEMSDALHYSDDPAAQARAFAQAGCRHLHVVDLDGAFAGQSANGAAVEAILKATSLPVQLGGGLRDMRSIERWLEAGVSRVILGSAAVKDPGLVRQAARAWPGRIVAGIDARHGRVATEGWAEVSELTAPELALRMEDAGVAAVIFTEITRDGMLEGLDLDQTVDLAARLNIPVIASGGVGTLAHLRALKERACALPKSGAGGLGGVVVGRALYDGRIGLKEALDVLDGPC</sequence>
<dbReference type="InterPro" id="IPR011060">
    <property type="entry name" value="RibuloseP-bd_barrel"/>
</dbReference>
<dbReference type="NCBIfam" id="TIGR00007">
    <property type="entry name" value="1-(5-phosphoribosyl)-5-[(5-phosphoribosylamino)methylideneamino]imidazole-4-carboxamide isomerase"/>
    <property type="match status" value="1"/>
</dbReference>
<dbReference type="CDD" id="cd04301">
    <property type="entry name" value="NAT_SF"/>
    <property type="match status" value="1"/>
</dbReference>
<dbReference type="GO" id="GO:0000162">
    <property type="term" value="P:L-tryptophan biosynthetic process"/>
    <property type="evidence" value="ECO:0007669"/>
    <property type="project" value="TreeGrafter"/>
</dbReference>
<evidence type="ECO:0000256" key="6">
    <source>
        <dbReference type="ARBA" id="ARBA00022605"/>
    </source>
</evidence>
<feature type="active site" description="Proton donor" evidence="9">
    <location>
        <position position="364"/>
    </location>
</feature>
<dbReference type="AlphaFoldDB" id="A0A506URQ2"/>
<dbReference type="InterPro" id="IPR013785">
    <property type="entry name" value="Aldolase_TIM"/>
</dbReference>
<dbReference type="Pfam" id="PF00977">
    <property type="entry name" value="His_biosynth"/>
    <property type="match status" value="1"/>
</dbReference>
<dbReference type="Gene3D" id="3.20.20.70">
    <property type="entry name" value="Aldolase class I"/>
    <property type="match status" value="1"/>
</dbReference>
<dbReference type="HAMAP" id="MF_01014">
    <property type="entry name" value="HisA"/>
    <property type="match status" value="1"/>
</dbReference>
<keyword evidence="6 9" id="KW-0028">Amino-acid biosynthesis</keyword>
<dbReference type="InterPro" id="IPR006062">
    <property type="entry name" value="His_biosynth"/>
</dbReference>
<dbReference type="InterPro" id="IPR023016">
    <property type="entry name" value="HisA/PriA"/>
</dbReference>
<evidence type="ECO:0000256" key="3">
    <source>
        <dbReference type="ARBA" id="ARBA00005133"/>
    </source>
</evidence>
<dbReference type="Proteomes" id="UP000315037">
    <property type="component" value="Unassembled WGS sequence"/>
</dbReference>
<evidence type="ECO:0000313" key="14">
    <source>
        <dbReference type="EMBL" id="TPW36027.1"/>
    </source>
</evidence>
<dbReference type="PANTHER" id="PTHR43090:SF2">
    <property type="entry name" value="1-(5-PHOSPHORIBOSYL)-5-[(5-PHOSPHORIBOSYLAMINO)METHYLIDENEAMINO] IMIDAZOLE-4-CARBOXAMIDE ISOMERASE"/>
    <property type="match status" value="1"/>
</dbReference>
<comment type="similarity">
    <text evidence="4 9 10">Belongs to the HisA/HisF family.</text>
</comment>
<dbReference type="EMBL" id="SORZ01000001">
    <property type="protein sequence ID" value="TPW36027.1"/>
    <property type="molecule type" value="Genomic_DNA"/>
</dbReference>
<dbReference type="PROSITE" id="PS51186">
    <property type="entry name" value="GNAT"/>
    <property type="match status" value="1"/>
</dbReference>
<evidence type="ECO:0000256" key="2">
    <source>
        <dbReference type="ARBA" id="ARBA00004496"/>
    </source>
</evidence>
<dbReference type="FunFam" id="3.20.20.70:FF:000009">
    <property type="entry name" value="1-(5-phosphoribosyl)-5-[(5-phosphoribosylamino)methylideneamino] imidazole-4-carboxamide isomerase"/>
    <property type="match status" value="1"/>
</dbReference>
<evidence type="ECO:0000256" key="8">
    <source>
        <dbReference type="ARBA" id="ARBA00023235"/>
    </source>
</evidence>
<comment type="catalytic activity">
    <reaction evidence="1 9 11">
        <text>1-(5-phospho-beta-D-ribosyl)-5-[(5-phospho-beta-D-ribosylamino)methylideneamino]imidazole-4-carboxamide = 5-[(5-phospho-1-deoxy-D-ribulos-1-ylimino)methylamino]-1-(5-phospho-beta-D-ribosyl)imidazole-4-carboxamide</text>
        <dbReference type="Rhea" id="RHEA:15469"/>
        <dbReference type="ChEBI" id="CHEBI:58435"/>
        <dbReference type="ChEBI" id="CHEBI:58525"/>
        <dbReference type="EC" id="5.3.1.16"/>
    </reaction>
</comment>
<comment type="pathway">
    <text evidence="3 9 11">Amino-acid biosynthesis; L-histidine biosynthesis; L-histidine from 5-phospho-alpha-D-ribose 1-diphosphate: step 4/9.</text>
</comment>
<dbReference type="CDD" id="cd04732">
    <property type="entry name" value="HisA"/>
    <property type="match status" value="1"/>
</dbReference>
<keyword evidence="8 9" id="KW-0413">Isomerase</keyword>
<feature type="active site" description="Proton acceptor" evidence="9">
    <location>
        <position position="243"/>
    </location>
</feature>
<gene>
    <name evidence="9 14" type="primary">hisA</name>
    <name evidence="14" type="ORF">E3202_03765</name>
</gene>
<feature type="region of interest" description="Disordered" evidence="12">
    <location>
        <begin position="182"/>
        <end position="233"/>
    </location>
</feature>
<dbReference type="SUPFAM" id="SSF51366">
    <property type="entry name" value="Ribulose-phoshate binding barrel"/>
    <property type="match status" value="1"/>
</dbReference>
<dbReference type="PANTHER" id="PTHR43090">
    <property type="entry name" value="1-(5-PHOSPHORIBOSYL)-5-[(5-PHOSPHORIBOSYLAMINO)METHYLIDENEAMINO] IMIDAZOLE-4-CARBOXAMIDE ISOMERASE"/>
    <property type="match status" value="1"/>
</dbReference>
<dbReference type="UniPathway" id="UPA00031">
    <property type="reaction ID" value="UER00009"/>
</dbReference>
<evidence type="ECO:0000256" key="7">
    <source>
        <dbReference type="ARBA" id="ARBA00023102"/>
    </source>
</evidence>
<evidence type="ECO:0000256" key="4">
    <source>
        <dbReference type="ARBA" id="ARBA00009667"/>
    </source>
</evidence>
<dbReference type="Pfam" id="PF00583">
    <property type="entry name" value="Acetyltransf_1"/>
    <property type="match status" value="1"/>
</dbReference>
<dbReference type="EC" id="5.3.1.16" evidence="9 11"/>
<comment type="subcellular location">
    <subcellularLocation>
        <location evidence="2 9 11">Cytoplasm</location>
    </subcellularLocation>
</comment>
<evidence type="ECO:0000256" key="10">
    <source>
        <dbReference type="RuleBase" id="RU003657"/>
    </source>
</evidence>
<evidence type="ECO:0000256" key="12">
    <source>
        <dbReference type="SAM" id="MobiDB-lite"/>
    </source>
</evidence>
<organism evidence="14 15">
    <name type="scientific">Oecophyllibacter saccharovorans</name>
    <dbReference type="NCBI Taxonomy" id="2558360"/>
    <lineage>
        <taxon>Bacteria</taxon>
        <taxon>Pseudomonadati</taxon>
        <taxon>Pseudomonadota</taxon>
        <taxon>Alphaproteobacteria</taxon>
        <taxon>Acetobacterales</taxon>
        <taxon>Acetobacteraceae</taxon>
        <taxon>Oecophyllibacter</taxon>
    </lineage>
</organism>
<evidence type="ECO:0000256" key="9">
    <source>
        <dbReference type="HAMAP-Rule" id="MF_01014"/>
    </source>
</evidence>
<reference evidence="14 15" key="1">
    <citation type="submission" date="2019-03" db="EMBL/GenBank/DDBJ databases">
        <title>The complete genome sequence of Neokomagataea sp. Jb2 NBRC113641.</title>
        <authorList>
            <person name="Chua K.-O."/>
            <person name="Chan K.-G."/>
            <person name="See-Too W.-S."/>
        </authorList>
    </citation>
    <scope>NUCLEOTIDE SEQUENCE [LARGE SCALE GENOMIC DNA]</scope>
    <source>
        <strain evidence="14 15">Jb2</strain>
    </source>
</reference>
<dbReference type="SUPFAM" id="SSF55729">
    <property type="entry name" value="Acyl-CoA N-acyltransferases (Nat)"/>
    <property type="match status" value="1"/>
</dbReference>
<protein>
    <recommendedName>
        <fullName evidence="9 11">1-(5-phosphoribosyl)-5-[(5-phosphoribosylamino)methylideneamino] imidazole-4-carboxamide isomerase</fullName>
        <ecNumber evidence="9 11">5.3.1.16</ecNumber>
    </recommendedName>
    <alternativeName>
        <fullName evidence="9">Phosphoribosylformimino-5-aminoimidazole carboxamide ribotide isomerase</fullName>
    </alternativeName>
</protein>
<comment type="caution">
    <text evidence="14">The sequence shown here is derived from an EMBL/GenBank/DDBJ whole genome shotgun (WGS) entry which is preliminary data.</text>
</comment>
<dbReference type="GO" id="GO:0003949">
    <property type="term" value="F:1-(5-phosphoribosyl)-5-[(5-phosphoribosylamino)methylideneamino]imidazole-4-carboxamide isomerase activity"/>
    <property type="evidence" value="ECO:0007669"/>
    <property type="project" value="UniProtKB-UniRule"/>
</dbReference>
<proteinExistence type="inferred from homology"/>
<accession>A0A506URQ2</accession>
<evidence type="ECO:0000259" key="13">
    <source>
        <dbReference type="PROSITE" id="PS51186"/>
    </source>
</evidence>
<dbReference type="GO" id="GO:0005737">
    <property type="term" value="C:cytoplasm"/>
    <property type="evidence" value="ECO:0007669"/>
    <property type="project" value="UniProtKB-SubCell"/>
</dbReference>
<keyword evidence="5 9" id="KW-0963">Cytoplasm</keyword>
<dbReference type="RefSeq" id="WP_165600384.1">
    <property type="nucleotide sequence ID" value="NZ_SORZ01000001.1"/>
</dbReference>
<evidence type="ECO:0000313" key="15">
    <source>
        <dbReference type="Proteomes" id="UP000315037"/>
    </source>
</evidence>
<evidence type="ECO:0000256" key="11">
    <source>
        <dbReference type="RuleBase" id="RU003658"/>
    </source>
</evidence>
<evidence type="ECO:0000256" key="5">
    <source>
        <dbReference type="ARBA" id="ARBA00022490"/>
    </source>
</evidence>
<dbReference type="InterPro" id="IPR006063">
    <property type="entry name" value="HisA_bact_arch"/>
</dbReference>
<keyword evidence="15" id="KW-1185">Reference proteome</keyword>
<feature type="domain" description="N-acetyltransferase" evidence="13">
    <location>
        <begin position="19"/>
        <end position="178"/>
    </location>
</feature>
<dbReference type="Gene3D" id="3.40.630.30">
    <property type="match status" value="1"/>
</dbReference>
<keyword evidence="7 9" id="KW-0368">Histidine biosynthesis</keyword>
<feature type="compositionally biased region" description="Pro residues" evidence="12">
    <location>
        <begin position="207"/>
        <end position="218"/>
    </location>
</feature>